<dbReference type="InParanoid" id="A0A1X7TMQ9"/>
<dbReference type="EnsemblMetazoa" id="Aqu2.1.16218_001">
    <property type="protein sequence ID" value="Aqu2.1.16218_001"/>
    <property type="gene ID" value="Aqu2.1.16218"/>
</dbReference>
<reference evidence="1" key="1">
    <citation type="submission" date="2017-05" db="UniProtKB">
        <authorList>
            <consortium name="EnsemblMetazoa"/>
        </authorList>
    </citation>
    <scope>IDENTIFICATION</scope>
</reference>
<evidence type="ECO:0008006" key="2">
    <source>
        <dbReference type="Google" id="ProtNLM"/>
    </source>
</evidence>
<name>A0A1X7TMQ9_AMPQE</name>
<sequence>FGYNVNPSKSWLLVKPSVLGRARLIFGDTSINLTTNGYKYLGSPIRSHKFVHDCIRTTVSEWVIQLESLSSIAQTQPHAAYSVLTHGLLNKFTYLFRTMPN</sequence>
<evidence type="ECO:0000313" key="1">
    <source>
        <dbReference type="EnsemblMetazoa" id="Aqu2.1.16218_001"/>
    </source>
</evidence>
<dbReference type="AlphaFoldDB" id="A0A1X7TMQ9"/>
<proteinExistence type="predicted"/>
<protein>
    <recommendedName>
        <fullName evidence="2">Reverse transcriptase domain-containing protein</fullName>
    </recommendedName>
</protein>
<organism evidence="1">
    <name type="scientific">Amphimedon queenslandica</name>
    <name type="common">Sponge</name>
    <dbReference type="NCBI Taxonomy" id="400682"/>
    <lineage>
        <taxon>Eukaryota</taxon>
        <taxon>Metazoa</taxon>
        <taxon>Porifera</taxon>
        <taxon>Demospongiae</taxon>
        <taxon>Heteroscleromorpha</taxon>
        <taxon>Haplosclerida</taxon>
        <taxon>Niphatidae</taxon>
        <taxon>Amphimedon</taxon>
    </lineage>
</organism>
<accession>A0A1X7TMQ9</accession>